<dbReference type="RefSeq" id="WP_170183478.1">
    <property type="nucleotide sequence ID" value="NZ_JBHTGS010000002.1"/>
</dbReference>
<evidence type="ECO:0000313" key="1">
    <source>
        <dbReference type="EMBL" id="TQL79684.1"/>
    </source>
</evidence>
<accession>A0A543B4D5</accession>
<name>A0A543B4D5_9ACTN</name>
<organism evidence="1 2">
    <name type="scientific">Stackebrandtia endophytica</name>
    <dbReference type="NCBI Taxonomy" id="1496996"/>
    <lineage>
        <taxon>Bacteria</taxon>
        <taxon>Bacillati</taxon>
        <taxon>Actinomycetota</taxon>
        <taxon>Actinomycetes</taxon>
        <taxon>Glycomycetales</taxon>
        <taxon>Glycomycetaceae</taxon>
        <taxon>Stackebrandtia</taxon>
    </lineage>
</organism>
<dbReference type="AlphaFoldDB" id="A0A543B4D5"/>
<gene>
    <name evidence="1" type="ORF">FB566_5295</name>
</gene>
<keyword evidence="2" id="KW-1185">Reference proteome</keyword>
<dbReference type="EMBL" id="VFOW01000001">
    <property type="protein sequence ID" value="TQL79684.1"/>
    <property type="molecule type" value="Genomic_DNA"/>
</dbReference>
<proteinExistence type="predicted"/>
<sequence>MTTNSDFNGFENVKLVTGANSSSVIFSVGGPADIGLEPVFGEFCVEGSGYDWQSAVAGHFTDAEPAMLKRFRFDPEAGMFCAYGDDLAALHAVATVVEAMLADADTLRHAMRVAVEHDLLD</sequence>
<protein>
    <submittedName>
        <fullName evidence="1">Immunity protein 51 of polymorphic toxin system</fullName>
    </submittedName>
</protein>
<dbReference type="InterPro" id="IPR028956">
    <property type="entry name" value="Imm51"/>
</dbReference>
<evidence type="ECO:0000313" key="2">
    <source>
        <dbReference type="Proteomes" id="UP000317043"/>
    </source>
</evidence>
<dbReference type="Proteomes" id="UP000317043">
    <property type="component" value="Unassembled WGS sequence"/>
</dbReference>
<dbReference type="Pfam" id="PF15595">
    <property type="entry name" value="Imm51"/>
    <property type="match status" value="1"/>
</dbReference>
<reference evidence="1 2" key="1">
    <citation type="submission" date="2019-06" db="EMBL/GenBank/DDBJ databases">
        <title>Sequencing the genomes of 1000 actinobacteria strains.</title>
        <authorList>
            <person name="Klenk H.-P."/>
        </authorList>
    </citation>
    <scope>NUCLEOTIDE SEQUENCE [LARGE SCALE GENOMIC DNA]</scope>
    <source>
        <strain evidence="1 2">DSM 45928</strain>
    </source>
</reference>
<dbReference type="InParanoid" id="A0A543B4D5"/>
<comment type="caution">
    <text evidence="1">The sequence shown here is derived from an EMBL/GenBank/DDBJ whole genome shotgun (WGS) entry which is preliminary data.</text>
</comment>